<dbReference type="NCBIfam" id="TIGR01726">
    <property type="entry name" value="HEQRo_perm_3TM"/>
    <property type="match status" value="1"/>
</dbReference>
<dbReference type="AlphaFoldDB" id="A0A168PP18"/>
<evidence type="ECO:0000256" key="6">
    <source>
        <dbReference type="ARBA" id="ARBA00022989"/>
    </source>
</evidence>
<organism evidence="10 12">
    <name type="scientific">Clostridium coskatii</name>
    <dbReference type="NCBI Taxonomy" id="1705578"/>
    <lineage>
        <taxon>Bacteria</taxon>
        <taxon>Bacillati</taxon>
        <taxon>Bacillota</taxon>
        <taxon>Clostridia</taxon>
        <taxon>Eubacteriales</taxon>
        <taxon>Clostridiaceae</taxon>
        <taxon>Clostridium</taxon>
    </lineage>
</organism>
<dbReference type="RefSeq" id="WP_013239408.1">
    <property type="nucleotide sequence ID" value="NZ_LITQ01000038.1"/>
</dbReference>
<keyword evidence="2 8" id="KW-0813">Transport</keyword>
<dbReference type="PATRIC" id="fig|1705578.3.peg.2948"/>
<accession>A0A168PP18</accession>
<keyword evidence="3" id="KW-1003">Cell membrane</keyword>
<dbReference type="Pfam" id="PF00528">
    <property type="entry name" value="BPD_transp_1"/>
    <property type="match status" value="1"/>
</dbReference>
<feature type="transmembrane region" description="Helical" evidence="8">
    <location>
        <begin position="139"/>
        <end position="164"/>
    </location>
</feature>
<comment type="caution">
    <text evidence="10">The sequence shown here is derived from an EMBL/GenBank/DDBJ whole genome shotgun (WGS) entry which is preliminary data.</text>
</comment>
<dbReference type="GO" id="GO:0043190">
    <property type="term" value="C:ATP-binding cassette (ABC) transporter complex"/>
    <property type="evidence" value="ECO:0007669"/>
    <property type="project" value="InterPro"/>
</dbReference>
<feature type="transmembrane region" description="Helical" evidence="8">
    <location>
        <begin position="184"/>
        <end position="206"/>
    </location>
</feature>
<evidence type="ECO:0000256" key="3">
    <source>
        <dbReference type="ARBA" id="ARBA00022475"/>
    </source>
</evidence>
<evidence type="ECO:0000256" key="2">
    <source>
        <dbReference type="ARBA" id="ARBA00022448"/>
    </source>
</evidence>
<dbReference type="EMBL" id="LROR01000020">
    <property type="protein sequence ID" value="OBR97616.1"/>
    <property type="molecule type" value="Genomic_DNA"/>
</dbReference>
<reference evidence="11 13" key="2">
    <citation type="journal article" date="2016" name="Front. Microbiol.">
        <title>Industrial Acetogenic Biocatalysts: A Comparative Metabolic and Genomic Analysis.</title>
        <authorList>
            <person name="Bengelsdorf F."/>
            <person name="Poehlein A."/>
            <person name="Sonja S."/>
            <person name="Erz C."/>
            <person name="Hummel T."/>
            <person name="Hoffmeister S."/>
            <person name="Daniel R."/>
            <person name="Durre P."/>
        </authorList>
    </citation>
    <scope>NUCLEOTIDE SEQUENCE [LARGE SCALE GENOMIC DNA]</scope>
    <source>
        <strain evidence="11 13">PTA-10522</strain>
    </source>
</reference>
<reference evidence="10 12" key="1">
    <citation type="journal article" date="2015" name="Biotechnol. Bioeng.">
        <title>Genome sequence and phenotypic characterization of Caulobacter segnis.</title>
        <authorList>
            <person name="Patel S."/>
            <person name="Fletcher B."/>
            <person name="Scott D.C."/>
            <person name="Ely B."/>
        </authorList>
    </citation>
    <scope>NUCLEOTIDE SEQUENCE [LARGE SCALE GENOMIC DNA]</scope>
    <source>
        <strain evidence="10 12">PS02</strain>
    </source>
</reference>
<evidence type="ECO:0000313" key="12">
    <source>
        <dbReference type="Proteomes" id="UP000077384"/>
    </source>
</evidence>
<dbReference type="Gene3D" id="1.10.3720.10">
    <property type="entry name" value="MetI-like"/>
    <property type="match status" value="1"/>
</dbReference>
<gene>
    <name evidence="10" type="primary">yxeN_1</name>
    <name evidence="11" type="ORF">CLCOS_02080</name>
    <name evidence="10" type="ORF">WX73_02677</name>
</gene>
<feature type="transmembrane region" description="Helical" evidence="8">
    <location>
        <begin position="21"/>
        <end position="43"/>
    </location>
</feature>
<dbReference type="InterPro" id="IPR043429">
    <property type="entry name" value="ArtM/GltK/GlnP/TcyL/YhdX-like"/>
</dbReference>
<keyword evidence="13" id="KW-1185">Reference proteome</keyword>
<proteinExistence type="inferred from homology"/>
<dbReference type="SUPFAM" id="SSF161098">
    <property type="entry name" value="MetI-like"/>
    <property type="match status" value="1"/>
</dbReference>
<dbReference type="PANTHER" id="PTHR30614">
    <property type="entry name" value="MEMBRANE COMPONENT OF AMINO ACID ABC TRANSPORTER"/>
    <property type="match status" value="1"/>
</dbReference>
<evidence type="ECO:0000256" key="5">
    <source>
        <dbReference type="ARBA" id="ARBA00022970"/>
    </source>
</evidence>
<evidence type="ECO:0000259" key="9">
    <source>
        <dbReference type="PROSITE" id="PS50928"/>
    </source>
</evidence>
<evidence type="ECO:0000256" key="8">
    <source>
        <dbReference type="RuleBase" id="RU363032"/>
    </source>
</evidence>
<protein>
    <submittedName>
        <fullName evidence="10 11">Amino-acid permease protein YxeN</fullName>
    </submittedName>
</protein>
<evidence type="ECO:0000256" key="4">
    <source>
        <dbReference type="ARBA" id="ARBA00022692"/>
    </source>
</evidence>
<evidence type="ECO:0000256" key="7">
    <source>
        <dbReference type="ARBA" id="ARBA00023136"/>
    </source>
</evidence>
<keyword evidence="5" id="KW-0029">Amino-acid transport</keyword>
<feature type="domain" description="ABC transmembrane type-1" evidence="9">
    <location>
        <begin position="19"/>
        <end position="210"/>
    </location>
</feature>
<dbReference type="EMBL" id="LITQ01000038">
    <property type="protein sequence ID" value="OAA87981.1"/>
    <property type="molecule type" value="Genomic_DNA"/>
</dbReference>
<keyword evidence="6 8" id="KW-1133">Transmembrane helix</keyword>
<sequence>MNFDFQWFINLFPIVLPSLKLTIEISLVSLIFTLLLSVVISIIRYYKVWGLYQLFGVYITFFRATPLVAQLFMLYFGLPCVIPALKSMTAFQATVIALTLNTASFMAETLRAALESVEVGQLEACYSMSMTKYQTMMRVVLPQAFVVALPSLGNQFIGIIKGSALGFTVGLADIMAKAKTEAALTLRFFEAYLCVTLIYLVIVIFVEKIQRLVEKRIQKFC</sequence>
<keyword evidence="7 8" id="KW-0472">Membrane</keyword>
<evidence type="ECO:0000313" key="10">
    <source>
        <dbReference type="EMBL" id="OAA87981.1"/>
    </source>
</evidence>
<dbReference type="InterPro" id="IPR000515">
    <property type="entry name" value="MetI-like"/>
</dbReference>
<name>A0A168PP18_9CLOT</name>
<keyword evidence="4 8" id="KW-0812">Transmembrane</keyword>
<dbReference type="InterPro" id="IPR010065">
    <property type="entry name" value="AA_ABC_transptr_permease_3TM"/>
</dbReference>
<evidence type="ECO:0000256" key="1">
    <source>
        <dbReference type="ARBA" id="ARBA00004651"/>
    </source>
</evidence>
<dbReference type="GO" id="GO:0015184">
    <property type="term" value="F:L-cystine transmembrane transporter activity"/>
    <property type="evidence" value="ECO:0007669"/>
    <property type="project" value="TreeGrafter"/>
</dbReference>
<dbReference type="PANTHER" id="PTHR30614:SF0">
    <property type="entry name" value="L-CYSTINE TRANSPORT SYSTEM PERMEASE PROTEIN TCYL"/>
    <property type="match status" value="1"/>
</dbReference>
<feature type="transmembrane region" description="Helical" evidence="8">
    <location>
        <begin position="55"/>
        <end position="78"/>
    </location>
</feature>
<evidence type="ECO:0000313" key="13">
    <source>
        <dbReference type="Proteomes" id="UP000093694"/>
    </source>
</evidence>
<dbReference type="InterPro" id="IPR035906">
    <property type="entry name" value="MetI-like_sf"/>
</dbReference>
<dbReference type="PROSITE" id="PS50928">
    <property type="entry name" value="ABC_TM1"/>
    <property type="match status" value="1"/>
</dbReference>
<dbReference type="Proteomes" id="UP000093694">
    <property type="component" value="Unassembled WGS sequence"/>
</dbReference>
<dbReference type="Proteomes" id="UP000077384">
    <property type="component" value="Unassembled WGS sequence"/>
</dbReference>
<dbReference type="CDD" id="cd06261">
    <property type="entry name" value="TM_PBP2"/>
    <property type="match status" value="1"/>
</dbReference>
<comment type="similarity">
    <text evidence="8">Belongs to the binding-protein-dependent transport system permease family.</text>
</comment>
<comment type="subcellular location">
    <subcellularLocation>
        <location evidence="1 8">Cell membrane</location>
        <topology evidence="1 8">Multi-pass membrane protein</topology>
    </subcellularLocation>
</comment>
<evidence type="ECO:0000313" key="11">
    <source>
        <dbReference type="EMBL" id="OBR97616.1"/>
    </source>
</evidence>